<evidence type="ECO:0000256" key="3">
    <source>
        <dbReference type="ARBA" id="ARBA00022475"/>
    </source>
</evidence>
<evidence type="ECO:0000256" key="4">
    <source>
        <dbReference type="ARBA" id="ARBA00022538"/>
    </source>
</evidence>
<feature type="transmembrane region" description="Helical" evidence="14">
    <location>
        <begin position="324"/>
        <end position="350"/>
    </location>
</feature>
<evidence type="ECO:0000256" key="11">
    <source>
        <dbReference type="ARBA" id="ARBA00023201"/>
    </source>
</evidence>
<protein>
    <submittedName>
        <fullName evidence="16">Cyclic nucleotide-binding domain, cation/H+ exchanger, rmlC-like jelly roll</fullName>
    </submittedName>
    <submittedName>
        <fullName evidence="17">Putative cation/H+ exchanger, RmlC-like jelly roll fold, Cation/H+ exchanger, CPA1 family</fullName>
    </submittedName>
</protein>
<evidence type="ECO:0000256" key="6">
    <source>
        <dbReference type="ARBA" id="ARBA00022958"/>
    </source>
</evidence>
<feature type="transmembrane region" description="Helical" evidence="14">
    <location>
        <begin position="101"/>
        <end position="124"/>
    </location>
</feature>
<organism evidence="17 18">
    <name type="scientific">Helianthus annuus</name>
    <name type="common">Common sunflower</name>
    <dbReference type="NCBI Taxonomy" id="4232"/>
    <lineage>
        <taxon>Eukaryota</taxon>
        <taxon>Viridiplantae</taxon>
        <taxon>Streptophyta</taxon>
        <taxon>Embryophyta</taxon>
        <taxon>Tracheophyta</taxon>
        <taxon>Spermatophyta</taxon>
        <taxon>Magnoliopsida</taxon>
        <taxon>eudicotyledons</taxon>
        <taxon>Gunneridae</taxon>
        <taxon>Pentapetalae</taxon>
        <taxon>asterids</taxon>
        <taxon>campanulids</taxon>
        <taxon>Asterales</taxon>
        <taxon>Asteraceae</taxon>
        <taxon>Asteroideae</taxon>
        <taxon>Heliantheae alliance</taxon>
        <taxon>Heliantheae</taxon>
        <taxon>Helianthus</taxon>
    </lineage>
</organism>
<dbReference type="Gene3D" id="6.10.140.1330">
    <property type="match status" value="1"/>
</dbReference>
<feature type="transmembrane region" description="Helical" evidence="14">
    <location>
        <begin position="6"/>
        <end position="25"/>
    </location>
</feature>
<feature type="transmembrane region" description="Helical" evidence="14">
    <location>
        <begin position="400"/>
        <end position="423"/>
    </location>
</feature>
<dbReference type="STRING" id="4232.A0A251T4Y8"/>
<evidence type="ECO:0000259" key="15">
    <source>
        <dbReference type="PROSITE" id="PS50042"/>
    </source>
</evidence>
<dbReference type="InterPro" id="IPR018422">
    <property type="entry name" value="Cation/H_exchanger_CPA1"/>
</dbReference>
<keyword evidence="18" id="KW-1185">Reference proteome</keyword>
<keyword evidence="7 14" id="KW-1133">Transmembrane helix</keyword>
<feature type="transmembrane region" description="Helical" evidence="14">
    <location>
        <begin position="362"/>
        <end position="380"/>
    </location>
</feature>
<sequence>MDDPVNAVLFMGMSLVLGVASRHLLRGTRVPYTAALLVIGIAMGSLAEYGTGHRLGKVGDGIRIWANIDPDLLLAVFLPPLLFESSFSMDVHHIKKCMAQMVLLAGPGVLISTFFLGSALKLFFPYNWSWKTSLLLGGLLGATDPVAVIAFLKELGASKKLTTLIEGESLMNDGVSIVIYMLFFRMVTGSSFSWGTVFKFLATTSLGAVALGMAFGLGSYMWLGFILDDTVIQITLTLAVSYLAYFMAQEGAADVSGVLTVMTLGMFYASVARTAFKGERQQNLHHFWEMVAYIANTLIFILSGVVIAEGVLRSDNILTHQENAWGYLILLYFLVQLSRVVVVGSLYPFLCYFGYGLDWKEAIVLVWSGLRGAVALSLSLSVKQSSDTSAYINHETGILFVFFTGGIVFLTLIVNGSTTQFVLQMLEMDKLSIAKRRILHYTKRQMMTKAQEVFGDDEELGAAADWPTINKYFTCLNNTDEEHIVEQIHLSDMRILLLNGVQAAYRGMLVDGRINESAANILMQSVDGALDFGPLSDWNGLKANLHFPNYYKFLQTSWFPQKLVTYFTVKRLEFACNISAAFLRAHRIARQQLHSFMGDNEIALAIINESVKEEEDAEKFLEDARLTFPEVLHVVKTRQVGCSVLHRLFEYVQELETVGLLGKTELVHLNDAVQNDLKNLLRNLPLVKIPRAHDLISSNPLLGSLPSAVRKQIVGHTKEAMKLHGVPLYLEGSKPNGIWLISKGVVKWRNSKRKLSFNPTFANGSTLGLYEVLIGKPYICDIITDSVVHCFFIEAEKMLSALGTDHAVLWQESSIILSKLLIPQMFEKMSMQEARTFVAESSTMSTYIAGEAFQLTDNSIGLLLDGFLKTLGSLEPITAPAALLPSNGKQLSYLVETRARVMLFNS</sequence>
<feature type="transmembrane region" description="Helical" evidence="14">
    <location>
        <begin position="254"/>
        <end position="271"/>
    </location>
</feature>
<feature type="transmembrane region" description="Helical" evidence="14">
    <location>
        <begin position="200"/>
        <end position="223"/>
    </location>
</feature>
<reference evidence="17" key="2">
    <citation type="submission" date="2017-02" db="EMBL/GenBank/DDBJ databases">
        <title>Sunflower complete genome.</title>
        <authorList>
            <person name="Langlade N."/>
            <person name="Munos S."/>
        </authorList>
    </citation>
    <scope>NUCLEOTIDE SEQUENCE [LARGE SCALE GENOMIC DNA]</scope>
    <source>
        <tissue evidence="17">Leaves</tissue>
    </source>
</reference>
<dbReference type="Proteomes" id="UP000215914">
    <property type="component" value="Chromosome 12"/>
</dbReference>
<evidence type="ECO:0000256" key="2">
    <source>
        <dbReference type="ARBA" id="ARBA00022448"/>
    </source>
</evidence>
<dbReference type="GO" id="GO:0005886">
    <property type="term" value="C:plasma membrane"/>
    <property type="evidence" value="ECO:0000318"/>
    <property type="project" value="GO_Central"/>
</dbReference>
<keyword evidence="3" id="KW-1003">Cell membrane</keyword>
<dbReference type="SUPFAM" id="SSF51206">
    <property type="entry name" value="cAMP-binding domain-like"/>
    <property type="match status" value="1"/>
</dbReference>
<dbReference type="PANTHER" id="PTHR10110:SF86">
    <property type="entry name" value="SODIUM_HYDROGEN EXCHANGER 7"/>
    <property type="match status" value="1"/>
</dbReference>
<dbReference type="GO" id="GO:0015386">
    <property type="term" value="F:potassium:proton antiporter activity"/>
    <property type="evidence" value="ECO:0000318"/>
    <property type="project" value="GO_Central"/>
</dbReference>
<name>A0A251T4Y8_HELAN</name>
<dbReference type="InterPro" id="IPR014710">
    <property type="entry name" value="RmlC-like_jellyroll"/>
</dbReference>
<dbReference type="OrthoDB" id="441412at2759"/>
<keyword evidence="4" id="KW-0633">Potassium transport</keyword>
<evidence type="ECO:0000313" key="18">
    <source>
        <dbReference type="Proteomes" id="UP000215914"/>
    </source>
</evidence>
<dbReference type="EMBL" id="CM007901">
    <property type="protein sequence ID" value="OTG06158.1"/>
    <property type="molecule type" value="Genomic_DNA"/>
</dbReference>
<feature type="domain" description="Cyclic nucleotide-binding" evidence="15">
    <location>
        <begin position="701"/>
        <end position="803"/>
    </location>
</feature>
<comment type="subcellular location">
    <subcellularLocation>
        <location evidence="1">Cell membrane</location>
        <topology evidence="1">Multi-pass membrane protein</topology>
    </subcellularLocation>
</comment>
<accession>A0A251T4Y8</accession>
<dbReference type="PROSITE" id="PS50042">
    <property type="entry name" value="CNMP_BINDING_3"/>
    <property type="match status" value="1"/>
</dbReference>
<dbReference type="InterPro" id="IPR006153">
    <property type="entry name" value="Cation/H_exchanger_TM"/>
</dbReference>
<dbReference type="PANTHER" id="PTHR10110">
    <property type="entry name" value="SODIUM/HYDROGEN EXCHANGER"/>
    <property type="match status" value="1"/>
</dbReference>
<proteinExistence type="predicted"/>
<comment type="catalytic activity">
    <reaction evidence="13">
        <text>K(+)(in) + H(+)(out) = K(+)(out) + H(+)(in)</text>
        <dbReference type="Rhea" id="RHEA:29467"/>
        <dbReference type="ChEBI" id="CHEBI:15378"/>
        <dbReference type="ChEBI" id="CHEBI:29103"/>
    </reaction>
</comment>
<feature type="transmembrane region" description="Helical" evidence="14">
    <location>
        <begin position="230"/>
        <end position="248"/>
    </location>
</feature>
<dbReference type="InParanoid" id="A0A251T4Y8"/>
<keyword evidence="11" id="KW-0739">Sodium transport</keyword>
<reference evidence="16" key="3">
    <citation type="submission" date="2020-06" db="EMBL/GenBank/DDBJ databases">
        <title>Helianthus annuus Genome sequencing and assembly Release 2.</title>
        <authorList>
            <person name="Gouzy J."/>
            <person name="Langlade N."/>
            <person name="Munos S."/>
        </authorList>
    </citation>
    <scope>NUCLEOTIDE SEQUENCE</scope>
    <source>
        <tissue evidence="16">Leaves</tissue>
    </source>
</reference>
<evidence type="ECO:0000256" key="13">
    <source>
        <dbReference type="ARBA" id="ARBA00047912"/>
    </source>
</evidence>
<keyword evidence="10 14" id="KW-0472">Membrane</keyword>
<dbReference type="GO" id="GO:0071805">
    <property type="term" value="P:potassium ion transmembrane transport"/>
    <property type="evidence" value="ECO:0000318"/>
    <property type="project" value="GO_Central"/>
</dbReference>
<dbReference type="OMA" id="SICPQKL"/>
<dbReference type="AlphaFoldDB" id="A0A251T4Y8"/>
<evidence type="ECO:0000256" key="7">
    <source>
        <dbReference type="ARBA" id="ARBA00022989"/>
    </source>
</evidence>
<feature type="transmembrane region" description="Helical" evidence="14">
    <location>
        <begin position="291"/>
        <end position="312"/>
    </location>
</feature>
<evidence type="ECO:0000313" key="17">
    <source>
        <dbReference type="EMBL" id="OTG06158.1"/>
    </source>
</evidence>
<evidence type="ECO:0000256" key="1">
    <source>
        <dbReference type="ARBA" id="ARBA00004651"/>
    </source>
</evidence>
<dbReference type="Pfam" id="PF00999">
    <property type="entry name" value="Na_H_Exchanger"/>
    <property type="match status" value="1"/>
</dbReference>
<evidence type="ECO:0000256" key="9">
    <source>
        <dbReference type="ARBA" id="ARBA00023065"/>
    </source>
</evidence>
<keyword evidence="5 14" id="KW-0812">Transmembrane</keyword>
<dbReference type="GO" id="GO:0098719">
    <property type="term" value="P:sodium ion import across plasma membrane"/>
    <property type="evidence" value="ECO:0000318"/>
    <property type="project" value="GO_Central"/>
</dbReference>
<evidence type="ECO:0000313" key="16">
    <source>
        <dbReference type="EMBL" id="KAF5779141.1"/>
    </source>
</evidence>
<feature type="transmembrane region" description="Helical" evidence="14">
    <location>
        <begin position="72"/>
        <end position="89"/>
    </location>
</feature>
<keyword evidence="9" id="KW-0406">Ion transport</keyword>
<keyword evidence="2" id="KW-0813">Transport</keyword>
<evidence type="ECO:0000256" key="12">
    <source>
        <dbReference type="ARBA" id="ARBA00047524"/>
    </source>
</evidence>
<evidence type="ECO:0000256" key="10">
    <source>
        <dbReference type="ARBA" id="ARBA00023136"/>
    </source>
</evidence>
<evidence type="ECO:0000256" key="5">
    <source>
        <dbReference type="ARBA" id="ARBA00022692"/>
    </source>
</evidence>
<dbReference type="EMBL" id="MNCJ02000327">
    <property type="protein sequence ID" value="KAF5779141.1"/>
    <property type="molecule type" value="Genomic_DNA"/>
</dbReference>
<keyword evidence="6" id="KW-0630">Potassium</keyword>
<comment type="catalytic activity">
    <reaction evidence="12">
        <text>Na(+)(in) + H(+)(out) = Na(+)(out) + H(+)(in)</text>
        <dbReference type="Rhea" id="RHEA:29419"/>
        <dbReference type="ChEBI" id="CHEBI:15378"/>
        <dbReference type="ChEBI" id="CHEBI:29101"/>
    </reaction>
</comment>
<gene>
    <name evidence="17" type="ORF">HannXRQ_Chr12g0381631</name>
    <name evidence="16" type="ORF">HanXRQr2_Chr12g0555841</name>
</gene>
<reference evidence="16 18" key="1">
    <citation type="journal article" date="2017" name="Nature">
        <title>The sunflower genome provides insights into oil metabolism, flowering and Asterid evolution.</title>
        <authorList>
            <person name="Badouin H."/>
            <person name="Gouzy J."/>
            <person name="Grassa C.J."/>
            <person name="Murat F."/>
            <person name="Staton S.E."/>
            <person name="Cottret L."/>
            <person name="Lelandais-Briere C."/>
            <person name="Owens G.L."/>
            <person name="Carrere S."/>
            <person name="Mayjonade B."/>
            <person name="Legrand L."/>
            <person name="Gill N."/>
            <person name="Kane N.C."/>
            <person name="Bowers J.E."/>
            <person name="Hubner S."/>
            <person name="Bellec A."/>
            <person name="Berard A."/>
            <person name="Berges H."/>
            <person name="Blanchet N."/>
            <person name="Boniface M.C."/>
            <person name="Brunel D."/>
            <person name="Catrice O."/>
            <person name="Chaidir N."/>
            <person name="Claudel C."/>
            <person name="Donnadieu C."/>
            <person name="Faraut T."/>
            <person name="Fievet G."/>
            <person name="Helmstetter N."/>
            <person name="King M."/>
            <person name="Knapp S.J."/>
            <person name="Lai Z."/>
            <person name="Le Paslier M.C."/>
            <person name="Lippi Y."/>
            <person name="Lorenzon L."/>
            <person name="Mandel J.R."/>
            <person name="Marage G."/>
            <person name="Marchand G."/>
            <person name="Marquand E."/>
            <person name="Bret-Mestries E."/>
            <person name="Morien E."/>
            <person name="Nambeesan S."/>
            <person name="Nguyen T."/>
            <person name="Pegot-Espagnet P."/>
            <person name="Pouilly N."/>
            <person name="Raftis F."/>
            <person name="Sallet E."/>
            <person name="Schiex T."/>
            <person name="Thomas J."/>
            <person name="Vandecasteele C."/>
            <person name="Vares D."/>
            <person name="Vear F."/>
            <person name="Vautrin S."/>
            <person name="Crespi M."/>
            <person name="Mangin B."/>
            <person name="Burke J.M."/>
            <person name="Salse J."/>
            <person name="Munos S."/>
            <person name="Vincourt P."/>
            <person name="Rieseberg L.H."/>
            <person name="Langlade N.B."/>
        </authorList>
    </citation>
    <scope>NUCLEOTIDE SEQUENCE [LARGE SCALE GENOMIC DNA]</scope>
    <source>
        <strain evidence="18">cv. SF193</strain>
        <tissue evidence="16">Leaves</tissue>
    </source>
</reference>
<keyword evidence="8" id="KW-0915">Sodium</keyword>
<feature type="transmembrane region" description="Helical" evidence="14">
    <location>
        <begin position="173"/>
        <end position="194"/>
    </location>
</feature>
<evidence type="ECO:0000256" key="14">
    <source>
        <dbReference type="SAM" id="Phobius"/>
    </source>
</evidence>
<feature type="transmembrane region" description="Helical" evidence="14">
    <location>
        <begin position="130"/>
        <end position="152"/>
    </location>
</feature>
<dbReference type="Gene3D" id="2.60.120.10">
    <property type="entry name" value="Jelly Rolls"/>
    <property type="match status" value="1"/>
</dbReference>
<dbReference type="InterPro" id="IPR000595">
    <property type="entry name" value="cNMP-bd_dom"/>
</dbReference>
<dbReference type="GO" id="GO:0015385">
    <property type="term" value="F:sodium:proton antiporter activity"/>
    <property type="evidence" value="ECO:0000318"/>
    <property type="project" value="GO_Central"/>
</dbReference>
<evidence type="ECO:0000256" key="8">
    <source>
        <dbReference type="ARBA" id="ARBA00023053"/>
    </source>
</evidence>
<feature type="transmembrane region" description="Helical" evidence="14">
    <location>
        <begin position="32"/>
        <end position="52"/>
    </location>
</feature>
<dbReference type="GO" id="GO:0051453">
    <property type="term" value="P:regulation of intracellular pH"/>
    <property type="evidence" value="ECO:0000318"/>
    <property type="project" value="GO_Central"/>
</dbReference>
<dbReference type="InterPro" id="IPR018490">
    <property type="entry name" value="cNMP-bd_dom_sf"/>
</dbReference>
<dbReference type="Gramene" id="mRNA:HanXRQr2_Chr12g0555841">
    <property type="protein sequence ID" value="mRNA:HanXRQr2_Chr12g0555841"/>
    <property type="gene ID" value="HanXRQr2_Chr12g0555841"/>
</dbReference>